<evidence type="ECO:0000313" key="3">
    <source>
        <dbReference type="EMBL" id="SEF17124.1"/>
    </source>
</evidence>
<reference evidence="4" key="1">
    <citation type="submission" date="2016-10" db="EMBL/GenBank/DDBJ databases">
        <authorList>
            <person name="Varghese N."/>
            <person name="Submissions S."/>
        </authorList>
    </citation>
    <scope>NUCLEOTIDE SEQUENCE [LARGE SCALE GENOMIC DNA]</scope>
    <source>
        <strain evidence="4">DSM 45237</strain>
    </source>
</reference>
<evidence type="ECO:0000256" key="1">
    <source>
        <dbReference type="SAM" id="MobiDB-lite"/>
    </source>
</evidence>
<evidence type="ECO:0000256" key="2">
    <source>
        <dbReference type="SAM" id="Phobius"/>
    </source>
</evidence>
<protein>
    <recommendedName>
        <fullName evidence="5">Lipopolysaccharide assembly protein A domain-containing protein</fullName>
    </recommendedName>
</protein>
<feature type="region of interest" description="Disordered" evidence="1">
    <location>
        <begin position="83"/>
        <end position="139"/>
    </location>
</feature>
<dbReference type="EMBL" id="FNUC01000004">
    <property type="protein sequence ID" value="SEF17124.1"/>
    <property type="molecule type" value="Genomic_DNA"/>
</dbReference>
<gene>
    <name evidence="3" type="ORF">SAMN04488561_5712</name>
</gene>
<accession>A0A1H5PU10</accession>
<dbReference type="RefSeq" id="WP_069112557.1">
    <property type="nucleotide sequence ID" value="NZ_FNUC01000004.1"/>
</dbReference>
<dbReference type="STRING" id="561176.SAMN04488561_5712"/>
<proteinExistence type="predicted"/>
<keyword evidence="2" id="KW-0812">Transmembrane</keyword>
<feature type="compositionally biased region" description="Low complexity" evidence="1">
    <location>
        <begin position="103"/>
        <end position="129"/>
    </location>
</feature>
<organism evidence="3 4">
    <name type="scientific">Jiangella alba</name>
    <dbReference type="NCBI Taxonomy" id="561176"/>
    <lineage>
        <taxon>Bacteria</taxon>
        <taxon>Bacillati</taxon>
        <taxon>Actinomycetota</taxon>
        <taxon>Actinomycetes</taxon>
        <taxon>Jiangellales</taxon>
        <taxon>Jiangellaceae</taxon>
        <taxon>Jiangella</taxon>
    </lineage>
</organism>
<dbReference type="OrthoDB" id="5192970at2"/>
<dbReference type="AlphaFoldDB" id="A0A1H5PU10"/>
<keyword evidence="4" id="KW-1185">Reference proteome</keyword>
<keyword evidence="2" id="KW-0472">Membrane</keyword>
<keyword evidence="2" id="KW-1133">Transmembrane helix</keyword>
<evidence type="ECO:0008006" key="5">
    <source>
        <dbReference type="Google" id="ProtNLM"/>
    </source>
</evidence>
<feature type="compositionally biased region" description="Basic and acidic residues" evidence="1">
    <location>
        <begin position="83"/>
        <end position="93"/>
    </location>
</feature>
<feature type="transmembrane region" description="Helical" evidence="2">
    <location>
        <begin position="43"/>
        <end position="65"/>
    </location>
</feature>
<name>A0A1H5PU10_9ACTN</name>
<dbReference type="Proteomes" id="UP000181980">
    <property type="component" value="Unassembled WGS sequence"/>
</dbReference>
<evidence type="ECO:0000313" key="4">
    <source>
        <dbReference type="Proteomes" id="UP000181980"/>
    </source>
</evidence>
<sequence length="139" mass="14219">MIVLGLILIVAAAAAVIVAVIAGGDSVTLSAFDVDLDSPVWGVFAAGIAAGLLLMLGILAIVAGVNRSRARREEIEYLREQVARHERKTGREADEPEVSDWLGQAHRAAAGTGTATAAPAEPAAHSGATSGASPLYRHG</sequence>